<gene>
    <name evidence="3" type="ORF">GCM10022388_13760</name>
</gene>
<sequence>MKINLFALFILSLSVSKINAQHTDVINSNRPGESMSAFAVGKTVIQIESGLSYVNEKHSILDYSASGFSGDFNARYGFFKEQLEAILELNYQNDIYIADDYTEYNRKGLKSSTLGLKYLVYDPFKNYEEKVNIYSWKANHKFKWRQLIPAVSVYAGANLNFSSNPFLFGGEEISRVSPKGMLITQQIFPGAWVFVTNVFIDKVGTNNQTLGYIATLTKGFNDKWSAYLENKGLQGDYYADGFFSTGAAYLVNENLQIDAYVSKNFKTTPDFLFAGFGLSWRSTTNYKDVMIRAPKGDKKKDKSKKDKEKDKKKKRLDEVQVEKP</sequence>
<feature type="compositionally biased region" description="Basic and acidic residues" evidence="1">
    <location>
        <begin position="294"/>
        <end position="324"/>
    </location>
</feature>
<feature type="region of interest" description="Disordered" evidence="1">
    <location>
        <begin position="291"/>
        <end position="324"/>
    </location>
</feature>
<name>A0ABP7UPG6_9FLAO</name>
<evidence type="ECO:0000313" key="3">
    <source>
        <dbReference type="EMBL" id="GAA4049147.1"/>
    </source>
</evidence>
<keyword evidence="2" id="KW-0732">Signal</keyword>
<evidence type="ECO:0000256" key="2">
    <source>
        <dbReference type="SAM" id="SignalP"/>
    </source>
</evidence>
<organism evidence="3 4">
    <name type="scientific">Flavobacterium chungnamense</name>
    <dbReference type="NCBI Taxonomy" id="706182"/>
    <lineage>
        <taxon>Bacteria</taxon>
        <taxon>Pseudomonadati</taxon>
        <taxon>Bacteroidota</taxon>
        <taxon>Flavobacteriia</taxon>
        <taxon>Flavobacteriales</taxon>
        <taxon>Flavobacteriaceae</taxon>
        <taxon>Flavobacterium</taxon>
    </lineage>
</organism>
<evidence type="ECO:0000313" key="4">
    <source>
        <dbReference type="Proteomes" id="UP001500426"/>
    </source>
</evidence>
<protein>
    <submittedName>
        <fullName evidence="3">Transporter</fullName>
    </submittedName>
</protein>
<accession>A0ABP7UPG6</accession>
<feature type="signal peptide" evidence="2">
    <location>
        <begin position="1"/>
        <end position="20"/>
    </location>
</feature>
<dbReference type="Proteomes" id="UP001500426">
    <property type="component" value="Unassembled WGS sequence"/>
</dbReference>
<dbReference type="Pfam" id="PF13557">
    <property type="entry name" value="Phenol_MetA_deg"/>
    <property type="match status" value="1"/>
</dbReference>
<reference evidence="4" key="1">
    <citation type="journal article" date="2019" name="Int. J. Syst. Evol. Microbiol.">
        <title>The Global Catalogue of Microorganisms (GCM) 10K type strain sequencing project: providing services to taxonomists for standard genome sequencing and annotation.</title>
        <authorList>
            <consortium name="The Broad Institute Genomics Platform"/>
            <consortium name="The Broad Institute Genome Sequencing Center for Infectious Disease"/>
            <person name="Wu L."/>
            <person name="Ma J."/>
        </authorList>
    </citation>
    <scope>NUCLEOTIDE SEQUENCE [LARGE SCALE GENOMIC DNA]</scope>
    <source>
        <strain evidence="4">JCM 17068</strain>
    </source>
</reference>
<feature type="chain" id="PRO_5046337281" evidence="2">
    <location>
        <begin position="21"/>
        <end position="324"/>
    </location>
</feature>
<dbReference type="RefSeq" id="WP_345092650.1">
    <property type="nucleotide sequence ID" value="NZ_BAABCS010000014.1"/>
</dbReference>
<evidence type="ECO:0000256" key="1">
    <source>
        <dbReference type="SAM" id="MobiDB-lite"/>
    </source>
</evidence>
<keyword evidence="4" id="KW-1185">Reference proteome</keyword>
<proteinExistence type="predicted"/>
<comment type="caution">
    <text evidence="3">The sequence shown here is derived from an EMBL/GenBank/DDBJ whole genome shotgun (WGS) entry which is preliminary data.</text>
</comment>
<dbReference type="InterPro" id="IPR025737">
    <property type="entry name" value="FApF"/>
</dbReference>
<dbReference type="EMBL" id="BAABCS010000014">
    <property type="protein sequence ID" value="GAA4049147.1"/>
    <property type="molecule type" value="Genomic_DNA"/>
</dbReference>